<evidence type="ECO:0000313" key="14">
    <source>
        <dbReference type="EMBL" id="CAB3385175.1"/>
    </source>
</evidence>
<dbReference type="InterPro" id="IPR015424">
    <property type="entry name" value="PyrdxlP-dep_Trfase"/>
</dbReference>
<dbReference type="AlphaFoldDB" id="A0A8S1DSL7"/>
<evidence type="ECO:0000256" key="2">
    <source>
        <dbReference type="ARBA" id="ARBA00005099"/>
    </source>
</evidence>
<evidence type="ECO:0000256" key="9">
    <source>
        <dbReference type="ARBA" id="ARBA00047630"/>
    </source>
</evidence>
<evidence type="ECO:0000256" key="6">
    <source>
        <dbReference type="ARBA" id="ARBA00022679"/>
    </source>
</evidence>
<dbReference type="FunFam" id="3.40.640.10:FF:000010">
    <property type="entry name" value="Phosphoserine aminotransferase"/>
    <property type="match status" value="1"/>
</dbReference>
<dbReference type="GO" id="GO:0004648">
    <property type="term" value="F:O-phospho-L-serine:2-oxoglutarate aminotransferase activity"/>
    <property type="evidence" value="ECO:0007669"/>
    <property type="project" value="UniProtKB-EC"/>
</dbReference>
<dbReference type="GO" id="GO:0006564">
    <property type="term" value="P:L-serine biosynthetic process"/>
    <property type="evidence" value="ECO:0007669"/>
    <property type="project" value="UniProtKB-KW"/>
</dbReference>
<dbReference type="CDD" id="cd00611">
    <property type="entry name" value="PSAT_like"/>
    <property type="match status" value="1"/>
</dbReference>
<name>A0A8S1DSL7_9INSE</name>
<evidence type="ECO:0000256" key="7">
    <source>
        <dbReference type="ARBA" id="ARBA00022898"/>
    </source>
</evidence>
<dbReference type="PANTHER" id="PTHR43247:SF1">
    <property type="entry name" value="PHOSPHOSERINE AMINOTRANSFERASE"/>
    <property type="match status" value="1"/>
</dbReference>
<gene>
    <name evidence="14" type="ORF">CLODIP_2_CD15273</name>
</gene>
<accession>A0A8S1DSL7</accession>
<keyword evidence="5 12" id="KW-0028">Amino-acid biosynthesis</keyword>
<keyword evidence="8 12" id="KW-0718">Serine biosynthesis</keyword>
<evidence type="ECO:0000256" key="10">
    <source>
        <dbReference type="ARBA" id="ARBA00049007"/>
    </source>
</evidence>
<comment type="pathway">
    <text evidence="2 12">Amino-acid biosynthesis; L-serine biosynthesis; L-serine from 3-phospho-D-glycerate: step 2/3.</text>
</comment>
<dbReference type="PANTHER" id="PTHR43247">
    <property type="entry name" value="PHOSPHOSERINE AMINOTRANSFERASE"/>
    <property type="match status" value="1"/>
</dbReference>
<feature type="domain" description="Aminotransferase class V" evidence="13">
    <location>
        <begin position="6"/>
        <end position="356"/>
    </location>
</feature>
<dbReference type="InterPro" id="IPR015422">
    <property type="entry name" value="PyrdxlP-dep_Trfase_small"/>
</dbReference>
<dbReference type="NCBIfam" id="NF003764">
    <property type="entry name" value="PRK05355.1"/>
    <property type="match status" value="1"/>
</dbReference>
<sequence length="369" mass="40649">MAAKKILNFGAGPAKLPQEVLQKVQRELIDYHGEGISILEMSHRSKTYAGINDGAQQKLRLLLNIPENFKILFLQGGGTGQFASVPLNLIGKTGKADYIVTGNWSRLAAKEAEQYGKVNYVLPETKTFIGPPPKDQWKFTPDASYVYICDNETVYGVEYPEVPDTNGVPLVADMSSNFLTRTIDFSKYGAIFAGAQKNVGPAGVTIVIIREDLLNNALPVCPTVLNYTIMARDNSLHNTPPVFSIYVMDLVFNWIKSQGGLKEMNRRSQVKSGLIYDTMIATKGFYSCPVNKSSRSRINIPFRIVPADVAKQAELEEKFLAGAEDLGMIQLKGHRSVGGIRASLYNAVGVEDVQALADYMTNFYETASK</sequence>
<dbReference type="FunFam" id="3.90.1150.10:FF:000006">
    <property type="entry name" value="Phosphoserine aminotransferase"/>
    <property type="match status" value="1"/>
</dbReference>
<comment type="caution">
    <text evidence="14">The sequence shown here is derived from an EMBL/GenBank/DDBJ whole genome shotgun (WGS) entry which is preliminary data.</text>
</comment>
<comment type="cofactor">
    <cofactor evidence="1 11">
        <name>pyridoxal 5'-phosphate</name>
        <dbReference type="ChEBI" id="CHEBI:597326"/>
    </cofactor>
</comment>
<keyword evidence="7" id="KW-0663">Pyridoxal phosphate</keyword>
<dbReference type="NCBIfam" id="TIGR01364">
    <property type="entry name" value="serC_1"/>
    <property type="match status" value="1"/>
</dbReference>
<evidence type="ECO:0000256" key="5">
    <source>
        <dbReference type="ARBA" id="ARBA00022605"/>
    </source>
</evidence>
<evidence type="ECO:0000256" key="8">
    <source>
        <dbReference type="ARBA" id="ARBA00023299"/>
    </source>
</evidence>
<evidence type="ECO:0000256" key="12">
    <source>
        <dbReference type="RuleBase" id="RU004505"/>
    </source>
</evidence>
<comment type="catalytic activity">
    <reaction evidence="9">
        <text>4-(phosphooxy)-L-threonine + 2-oxoglutarate = (R)-3-hydroxy-2-oxo-4-phosphooxybutanoate + L-glutamate</text>
        <dbReference type="Rhea" id="RHEA:16573"/>
        <dbReference type="ChEBI" id="CHEBI:16810"/>
        <dbReference type="ChEBI" id="CHEBI:29985"/>
        <dbReference type="ChEBI" id="CHEBI:58452"/>
        <dbReference type="ChEBI" id="CHEBI:58538"/>
        <dbReference type="EC" id="2.6.1.52"/>
    </reaction>
</comment>
<dbReference type="EC" id="2.6.1.52" evidence="12"/>
<keyword evidence="4 12" id="KW-0032">Aminotransferase</keyword>
<dbReference type="GO" id="GO:0005737">
    <property type="term" value="C:cytoplasm"/>
    <property type="evidence" value="ECO:0007669"/>
    <property type="project" value="TreeGrafter"/>
</dbReference>
<keyword evidence="15" id="KW-1185">Reference proteome</keyword>
<reference evidence="14 15" key="1">
    <citation type="submission" date="2020-04" db="EMBL/GenBank/DDBJ databases">
        <authorList>
            <person name="Alioto T."/>
            <person name="Alioto T."/>
            <person name="Gomez Garrido J."/>
        </authorList>
    </citation>
    <scope>NUCLEOTIDE SEQUENCE [LARGE SCALE GENOMIC DNA]</scope>
</reference>
<dbReference type="Gene3D" id="3.40.640.10">
    <property type="entry name" value="Type I PLP-dependent aspartate aminotransferase-like (Major domain)"/>
    <property type="match status" value="1"/>
</dbReference>
<evidence type="ECO:0000256" key="11">
    <source>
        <dbReference type="RuleBase" id="RU004504"/>
    </source>
</evidence>
<dbReference type="InterPro" id="IPR015421">
    <property type="entry name" value="PyrdxlP-dep_Trfase_major"/>
</dbReference>
<dbReference type="PROSITE" id="PS00595">
    <property type="entry name" value="AA_TRANSFER_CLASS_5"/>
    <property type="match status" value="1"/>
</dbReference>
<proteinExistence type="inferred from homology"/>
<keyword evidence="6 12" id="KW-0808">Transferase</keyword>
<dbReference type="SUPFAM" id="SSF53383">
    <property type="entry name" value="PLP-dependent transferases"/>
    <property type="match status" value="1"/>
</dbReference>
<dbReference type="InterPro" id="IPR022278">
    <property type="entry name" value="Pser_aminoTfrase"/>
</dbReference>
<dbReference type="Gene3D" id="3.90.1150.10">
    <property type="entry name" value="Aspartate Aminotransferase, domain 1"/>
    <property type="match status" value="1"/>
</dbReference>
<dbReference type="Proteomes" id="UP000494165">
    <property type="component" value="Unassembled WGS sequence"/>
</dbReference>
<evidence type="ECO:0000259" key="13">
    <source>
        <dbReference type="Pfam" id="PF00266"/>
    </source>
</evidence>
<dbReference type="InterPro" id="IPR000192">
    <property type="entry name" value="Aminotrans_V_dom"/>
</dbReference>
<evidence type="ECO:0000256" key="4">
    <source>
        <dbReference type="ARBA" id="ARBA00022576"/>
    </source>
</evidence>
<dbReference type="HAMAP" id="MF_00160">
    <property type="entry name" value="SerC_aminotrans_5"/>
    <property type="match status" value="1"/>
</dbReference>
<dbReference type="Pfam" id="PF00266">
    <property type="entry name" value="Aminotran_5"/>
    <property type="match status" value="1"/>
</dbReference>
<dbReference type="PIRSF" id="PIRSF000525">
    <property type="entry name" value="SerC"/>
    <property type="match status" value="1"/>
</dbReference>
<organism evidence="14 15">
    <name type="scientific">Cloeon dipterum</name>
    <dbReference type="NCBI Taxonomy" id="197152"/>
    <lineage>
        <taxon>Eukaryota</taxon>
        <taxon>Metazoa</taxon>
        <taxon>Ecdysozoa</taxon>
        <taxon>Arthropoda</taxon>
        <taxon>Hexapoda</taxon>
        <taxon>Insecta</taxon>
        <taxon>Pterygota</taxon>
        <taxon>Palaeoptera</taxon>
        <taxon>Ephemeroptera</taxon>
        <taxon>Pisciforma</taxon>
        <taxon>Baetidae</taxon>
        <taxon>Cloeon</taxon>
    </lineage>
</organism>
<dbReference type="GO" id="GO:0030170">
    <property type="term" value="F:pyridoxal phosphate binding"/>
    <property type="evidence" value="ECO:0007669"/>
    <property type="project" value="TreeGrafter"/>
</dbReference>
<dbReference type="InterPro" id="IPR020578">
    <property type="entry name" value="Aminotrans_V_PyrdxlP_BS"/>
</dbReference>
<dbReference type="EMBL" id="CADEPI010000397">
    <property type="protein sequence ID" value="CAB3385175.1"/>
    <property type="molecule type" value="Genomic_DNA"/>
</dbReference>
<evidence type="ECO:0000313" key="15">
    <source>
        <dbReference type="Proteomes" id="UP000494165"/>
    </source>
</evidence>
<evidence type="ECO:0000256" key="3">
    <source>
        <dbReference type="ARBA" id="ARBA00006904"/>
    </source>
</evidence>
<dbReference type="OrthoDB" id="1703350at2759"/>
<comment type="catalytic activity">
    <reaction evidence="10 12">
        <text>O-phospho-L-serine + 2-oxoglutarate = 3-phosphooxypyruvate + L-glutamate</text>
        <dbReference type="Rhea" id="RHEA:14329"/>
        <dbReference type="ChEBI" id="CHEBI:16810"/>
        <dbReference type="ChEBI" id="CHEBI:18110"/>
        <dbReference type="ChEBI" id="CHEBI:29985"/>
        <dbReference type="ChEBI" id="CHEBI:57524"/>
        <dbReference type="EC" id="2.6.1.52"/>
    </reaction>
</comment>
<evidence type="ECO:0000256" key="1">
    <source>
        <dbReference type="ARBA" id="ARBA00001933"/>
    </source>
</evidence>
<comment type="similarity">
    <text evidence="3">Belongs to the class-V pyridoxal-phosphate-dependent aminotransferase family. SerC subfamily.</text>
</comment>
<protein>
    <recommendedName>
        <fullName evidence="12">Phosphoserine aminotransferase</fullName>
        <ecNumber evidence="12">2.6.1.52</ecNumber>
    </recommendedName>
</protein>